<evidence type="ECO:0000313" key="3">
    <source>
        <dbReference type="Proteomes" id="UP000061569"/>
    </source>
</evidence>
<evidence type="ECO:0000256" key="1">
    <source>
        <dbReference type="SAM" id="MobiDB-lite"/>
    </source>
</evidence>
<name>A0A0S2DEA1_LYSEN</name>
<dbReference type="Proteomes" id="UP000061569">
    <property type="component" value="Chromosome"/>
</dbReference>
<feature type="compositionally biased region" description="Basic residues" evidence="1">
    <location>
        <begin position="1"/>
        <end position="11"/>
    </location>
</feature>
<proteinExistence type="predicted"/>
<reference evidence="2 3" key="1">
    <citation type="submission" date="2015-11" db="EMBL/GenBank/DDBJ databases">
        <title>Genome sequences of Lysobacter enzymogenes strain C3 and Lysobacter antibioticus ATCC 29479.</title>
        <authorList>
            <person name="Kobayashi D.Y."/>
        </authorList>
    </citation>
    <scope>NUCLEOTIDE SEQUENCE [LARGE SCALE GENOMIC DNA]</scope>
    <source>
        <strain evidence="2 3">C3</strain>
    </source>
</reference>
<dbReference type="AlphaFoldDB" id="A0A0S2DEA1"/>
<accession>A0A0S2DEA1</accession>
<dbReference type="KEGG" id="lez:GLE_1551"/>
<evidence type="ECO:0000313" key="2">
    <source>
        <dbReference type="EMBL" id="ALN56908.1"/>
    </source>
</evidence>
<dbReference type="PATRIC" id="fig|69.6.peg.1533"/>
<dbReference type="EMBL" id="CP013140">
    <property type="protein sequence ID" value="ALN56908.1"/>
    <property type="molecule type" value="Genomic_DNA"/>
</dbReference>
<gene>
    <name evidence="2" type="ORF">GLE_1551</name>
</gene>
<sequence length="92" mass="10433">MSSRARARTRTRKDESHRGTPLVGRIRNPSPVIPAKAGTHFDFAATFAVIDVSRDDKPPSKAFVRKRPSYFLLSARQKKVAKEKRLFKVTSH</sequence>
<protein>
    <submittedName>
        <fullName evidence="2">Uncharacterized protein</fullName>
    </submittedName>
</protein>
<organism evidence="2 3">
    <name type="scientific">Lysobacter enzymogenes</name>
    <dbReference type="NCBI Taxonomy" id="69"/>
    <lineage>
        <taxon>Bacteria</taxon>
        <taxon>Pseudomonadati</taxon>
        <taxon>Pseudomonadota</taxon>
        <taxon>Gammaproteobacteria</taxon>
        <taxon>Lysobacterales</taxon>
        <taxon>Lysobacteraceae</taxon>
        <taxon>Lysobacter</taxon>
    </lineage>
</organism>
<feature type="region of interest" description="Disordered" evidence="1">
    <location>
        <begin position="1"/>
        <end position="31"/>
    </location>
</feature>